<feature type="coiled-coil region" evidence="1">
    <location>
        <begin position="130"/>
        <end position="206"/>
    </location>
</feature>
<comment type="caution">
    <text evidence="3">The sequence shown here is derived from an EMBL/GenBank/DDBJ whole genome shotgun (WGS) entry which is preliminary data.</text>
</comment>
<dbReference type="PANTHER" id="PTHR47615">
    <property type="entry name" value="COILED-COIL DOMAIN-CONTAINING PROTEIN 158"/>
    <property type="match status" value="1"/>
</dbReference>
<evidence type="ECO:0000256" key="1">
    <source>
        <dbReference type="SAM" id="Coils"/>
    </source>
</evidence>
<dbReference type="Pfam" id="PF15921">
    <property type="entry name" value="CCDC158"/>
    <property type="match status" value="1"/>
</dbReference>
<proteinExistence type="predicted"/>
<dbReference type="PANTHER" id="PTHR47615:SF1">
    <property type="entry name" value="COILED-COIL DOMAIN-CONTAINING PROTEIN 158"/>
    <property type="match status" value="1"/>
</dbReference>
<sequence>MVEIFQKQIDNMTQIMGQHGQTAGAMEVEKSQLKKEINDWKLKAEELNAFEDLKRNYQGEVKEMENAANRVKMQLKSAQAELKQARTALKTTEGPNGNDNSIELLKNHTYLSYQLENNSLEAATRMQKQITAKRGQIDALQSKIKFLEEAMANTAKEKHYLREENSKLNQKLSCIRAENIRIAGDLEILRSQDKQLKEKLSKTETALDKKPTKLDILKEKPLQDLKRILQELTSSDSEVPSMDLSSHVMSPMIRTQKVKTKKSKEKERKLFK</sequence>
<name>A0A3L8S3D1_CHLGU</name>
<dbReference type="EMBL" id="QUSF01000069">
    <property type="protein sequence ID" value="RLV96746.1"/>
    <property type="molecule type" value="Genomic_DNA"/>
</dbReference>
<keyword evidence="4" id="KW-1185">Reference proteome</keyword>
<feature type="coiled-coil region" evidence="1">
    <location>
        <begin position="23"/>
        <end position="88"/>
    </location>
</feature>
<gene>
    <name evidence="3" type="ORF">DV515_00012556</name>
</gene>
<reference evidence="3 4" key="1">
    <citation type="journal article" date="2018" name="Proc. R. Soc. B">
        <title>A non-coding region near Follistatin controls head colour polymorphism in the Gouldian finch.</title>
        <authorList>
            <person name="Toomey M.B."/>
            <person name="Marques C.I."/>
            <person name="Andrade P."/>
            <person name="Araujo P.M."/>
            <person name="Sabatino S."/>
            <person name="Gazda M.A."/>
            <person name="Afonso S."/>
            <person name="Lopes R.J."/>
            <person name="Corbo J.C."/>
            <person name="Carneiro M."/>
        </authorList>
    </citation>
    <scope>NUCLEOTIDE SEQUENCE [LARGE SCALE GENOMIC DNA]</scope>
    <source>
        <strain evidence="3">Red01</strain>
        <tissue evidence="3">Muscle</tissue>
    </source>
</reference>
<feature type="region of interest" description="Disordered" evidence="2">
    <location>
        <begin position="235"/>
        <end position="272"/>
    </location>
</feature>
<feature type="compositionally biased region" description="Polar residues" evidence="2">
    <location>
        <begin position="235"/>
        <end position="248"/>
    </location>
</feature>
<organism evidence="3 4">
    <name type="scientific">Chloebia gouldiae</name>
    <name type="common">Gouldian finch</name>
    <name type="synonym">Erythrura gouldiae</name>
    <dbReference type="NCBI Taxonomy" id="44316"/>
    <lineage>
        <taxon>Eukaryota</taxon>
        <taxon>Metazoa</taxon>
        <taxon>Chordata</taxon>
        <taxon>Craniata</taxon>
        <taxon>Vertebrata</taxon>
        <taxon>Euteleostomi</taxon>
        <taxon>Archelosauria</taxon>
        <taxon>Archosauria</taxon>
        <taxon>Dinosauria</taxon>
        <taxon>Saurischia</taxon>
        <taxon>Theropoda</taxon>
        <taxon>Coelurosauria</taxon>
        <taxon>Aves</taxon>
        <taxon>Neognathae</taxon>
        <taxon>Neoaves</taxon>
        <taxon>Telluraves</taxon>
        <taxon>Australaves</taxon>
        <taxon>Passeriformes</taxon>
        <taxon>Passeroidea</taxon>
        <taxon>Passeridae</taxon>
        <taxon>Chloebia</taxon>
    </lineage>
</organism>
<protein>
    <submittedName>
        <fullName evidence="3">Uncharacterized protein</fullName>
    </submittedName>
</protein>
<dbReference type="OrthoDB" id="9218692at2759"/>
<accession>A0A3L8S3D1</accession>
<evidence type="ECO:0000313" key="3">
    <source>
        <dbReference type="EMBL" id="RLV96746.1"/>
    </source>
</evidence>
<evidence type="ECO:0000313" key="4">
    <source>
        <dbReference type="Proteomes" id="UP000276834"/>
    </source>
</evidence>
<dbReference type="AlphaFoldDB" id="A0A3L8S3D1"/>
<dbReference type="Proteomes" id="UP000276834">
    <property type="component" value="Unassembled WGS sequence"/>
</dbReference>
<keyword evidence="1" id="KW-0175">Coiled coil</keyword>
<dbReference type="InterPro" id="IPR031809">
    <property type="entry name" value="CCDC158"/>
</dbReference>
<evidence type="ECO:0000256" key="2">
    <source>
        <dbReference type="SAM" id="MobiDB-lite"/>
    </source>
</evidence>